<organism evidence="1 2">
    <name type="scientific">Sphaerotilus natans subsp. natans DSM 6575</name>
    <dbReference type="NCBI Taxonomy" id="1286631"/>
    <lineage>
        <taxon>Bacteria</taxon>
        <taxon>Pseudomonadati</taxon>
        <taxon>Pseudomonadota</taxon>
        <taxon>Betaproteobacteria</taxon>
        <taxon>Burkholderiales</taxon>
        <taxon>Sphaerotilaceae</taxon>
        <taxon>Sphaerotilus</taxon>
    </lineage>
</organism>
<dbReference type="EMBL" id="AZRA01000036">
    <property type="protein sequence ID" value="KDB52935.1"/>
    <property type="molecule type" value="Genomic_DNA"/>
</dbReference>
<accession>A0A059KNI0</accession>
<reference evidence="1 2" key="1">
    <citation type="journal article" date="2014" name="FEMS Microbiol. Ecol.">
        <title>Sphaerotilus natans encrusted with nanoball-shaped Fe(III) oxide minerals formed by nitrate-reducing mixotrophic Fe(II) oxidation.</title>
        <authorList>
            <person name="Park S."/>
            <person name="Kim D.H."/>
            <person name="Lee J.H."/>
            <person name="Hur H.G."/>
        </authorList>
    </citation>
    <scope>NUCLEOTIDE SEQUENCE [LARGE SCALE GENOMIC DNA]</scope>
    <source>
        <strain evidence="1 2">DSM 6575</strain>
    </source>
</reference>
<keyword evidence="2" id="KW-1185">Reference proteome</keyword>
<dbReference type="AlphaFoldDB" id="A0A059KNI0"/>
<sequence length="88" mass="10054">MPLIGAQRDRFDGITLPVWLSWWGSDRPHPTWLYLVGYDRHQMPAMPLQLDGGRSGHGDGFARWLLELAVTIGSDQAWRYDTQRGSLC</sequence>
<evidence type="ECO:0000313" key="1">
    <source>
        <dbReference type="EMBL" id="KDB52935.1"/>
    </source>
</evidence>
<name>A0A059KNI0_9BURK</name>
<evidence type="ECO:0000313" key="2">
    <source>
        <dbReference type="Proteomes" id="UP000026714"/>
    </source>
</evidence>
<proteinExistence type="predicted"/>
<comment type="caution">
    <text evidence="1">The sequence shown here is derived from an EMBL/GenBank/DDBJ whole genome shotgun (WGS) entry which is preliminary data.</text>
</comment>
<gene>
    <name evidence="1" type="ORF">X805_14780</name>
</gene>
<dbReference type="Proteomes" id="UP000026714">
    <property type="component" value="Unassembled WGS sequence"/>
</dbReference>
<dbReference type="STRING" id="34103.SAMN05421778_1378"/>
<protein>
    <submittedName>
        <fullName evidence="1">Uncharacterized protein</fullName>
    </submittedName>
</protein>